<dbReference type="AlphaFoldDB" id="A0A922HR39"/>
<sequence>MYARNATTVDSFPTAQCSQMLDEASMKLRKWRSSNHGLNQLWNDNLAESKVLGMDWTDDDYNSLRVMIPDWDENKALTKRYLVSYVASIYDPFGLVLATNLLLIHQAWIRRTAR</sequence>
<gene>
    <name evidence="3" type="ORF">DERF_010835</name>
    <name evidence="2" type="ORF">HUG17_9565</name>
</gene>
<keyword evidence="1" id="KW-1133">Transmembrane helix</keyword>
<keyword evidence="4" id="KW-1185">Reference proteome</keyword>
<dbReference type="Proteomes" id="UP000828236">
    <property type="component" value="Unassembled WGS sequence"/>
</dbReference>
<name>A0A922HR39_DERFA</name>
<dbReference type="EMBL" id="SDOV01000003">
    <property type="protein sequence ID" value="KAH7642874.1"/>
    <property type="molecule type" value="Genomic_DNA"/>
</dbReference>
<organism evidence="3 4">
    <name type="scientific">Dermatophagoides farinae</name>
    <name type="common">American house dust mite</name>
    <dbReference type="NCBI Taxonomy" id="6954"/>
    <lineage>
        <taxon>Eukaryota</taxon>
        <taxon>Metazoa</taxon>
        <taxon>Ecdysozoa</taxon>
        <taxon>Arthropoda</taxon>
        <taxon>Chelicerata</taxon>
        <taxon>Arachnida</taxon>
        <taxon>Acari</taxon>
        <taxon>Acariformes</taxon>
        <taxon>Sarcoptiformes</taxon>
        <taxon>Astigmata</taxon>
        <taxon>Psoroptidia</taxon>
        <taxon>Analgoidea</taxon>
        <taxon>Pyroglyphidae</taxon>
        <taxon>Dermatophagoidinae</taxon>
        <taxon>Dermatophagoides</taxon>
    </lineage>
</organism>
<dbReference type="EMBL" id="ASGP02000005">
    <property type="protein sequence ID" value="KAH9506088.1"/>
    <property type="molecule type" value="Genomic_DNA"/>
</dbReference>
<evidence type="ECO:0000313" key="4">
    <source>
        <dbReference type="Proteomes" id="UP000790347"/>
    </source>
</evidence>
<evidence type="ECO:0000313" key="2">
    <source>
        <dbReference type="EMBL" id="KAH7642874.1"/>
    </source>
</evidence>
<evidence type="ECO:0000313" key="3">
    <source>
        <dbReference type="EMBL" id="KAH9506088.1"/>
    </source>
</evidence>
<proteinExistence type="predicted"/>
<evidence type="ECO:0000256" key="1">
    <source>
        <dbReference type="SAM" id="Phobius"/>
    </source>
</evidence>
<reference evidence="2" key="2">
    <citation type="submission" date="2020-06" db="EMBL/GenBank/DDBJ databases">
        <authorList>
            <person name="Ji K."/>
            <person name="Li J."/>
        </authorList>
    </citation>
    <scope>NUCLEOTIDE SEQUENCE</scope>
    <source>
        <strain evidence="2">JKM2019</strain>
        <tissue evidence="2">Whole body</tissue>
    </source>
</reference>
<keyword evidence="1" id="KW-0472">Membrane</keyword>
<reference evidence="3" key="4">
    <citation type="journal article" date="2022" name="Res Sq">
        <title>Comparative Genomics Reveals Insights into the Divergent Evolution of Astigmatic Mites and Household Pest Adaptations.</title>
        <authorList>
            <person name="Xiong Q."/>
            <person name="Wan A.T.-Y."/>
            <person name="Liu X.-Y."/>
            <person name="Fung C.S.-H."/>
            <person name="Xiao X."/>
            <person name="Malainual N."/>
            <person name="Hou J."/>
            <person name="Wang L."/>
            <person name="Wang M."/>
            <person name="Yang K."/>
            <person name="Cui Y."/>
            <person name="Leung E."/>
            <person name="Nong W."/>
            <person name="Shin S.-K."/>
            <person name="Au S."/>
            <person name="Jeong K.Y."/>
            <person name="Chew F.T."/>
            <person name="Hui J."/>
            <person name="Leung T.F."/>
            <person name="Tungtrongchitr A."/>
            <person name="Zhong N."/>
            <person name="Liu Z."/>
            <person name="Tsui S."/>
        </authorList>
    </citation>
    <scope>NUCLEOTIDE SEQUENCE</scope>
    <source>
        <strain evidence="3">Derf</strain>
        <tissue evidence="3">Whole organism</tissue>
    </source>
</reference>
<protein>
    <submittedName>
        <fullName evidence="3">Uncharacterized protein</fullName>
    </submittedName>
</protein>
<feature type="transmembrane region" description="Helical" evidence="1">
    <location>
        <begin position="82"/>
        <end position="104"/>
    </location>
</feature>
<reference evidence="2" key="3">
    <citation type="journal article" date="2021" name="World Allergy Organ. J.">
        <title>Chromosome-level assembly of Dermatophagoides farinae genome and transcriptome reveals two novel allergens Der f 37 and Der f 39.</title>
        <authorList>
            <person name="Chen J."/>
            <person name="Cai Z."/>
            <person name="Fan D."/>
            <person name="Hu J."/>
            <person name="Hou Y."/>
            <person name="He Y."/>
            <person name="Zhang Z."/>
            <person name="Zhao Z."/>
            <person name="Gao P."/>
            <person name="Hu W."/>
            <person name="Sun J."/>
            <person name="Li J."/>
            <person name="Ji K."/>
        </authorList>
    </citation>
    <scope>NUCLEOTIDE SEQUENCE</scope>
    <source>
        <strain evidence="2">JKM2019</strain>
    </source>
</reference>
<accession>A0A922HR39</accession>
<comment type="caution">
    <text evidence="3">The sequence shown here is derived from an EMBL/GenBank/DDBJ whole genome shotgun (WGS) entry which is preliminary data.</text>
</comment>
<dbReference type="Proteomes" id="UP000790347">
    <property type="component" value="Unassembled WGS sequence"/>
</dbReference>
<keyword evidence="1" id="KW-0812">Transmembrane</keyword>
<reference evidence="3" key="1">
    <citation type="submission" date="2013-05" db="EMBL/GenBank/DDBJ databases">
        <authorList>
            <person name="Yim A.K.Y."/>
            <person name="Chan T.F."/>
            <person name="Ji K.M."/>
            <person name="Liu X.Y."/>
            <person name="Zhou J.W."/>
            <person name="Li R.Q."/>
            <person name="Yang K.Y."/>
            <person name="Li J."/>
            <person name="Li M."/>
            <person name="Law P.T.W."/>
            <person name="Wu Y.L."/>
            <person name="Cai Z.L."/>
            <person name="Qin H."/>
            <person name="Bao Y."/>
            <person name="Leung R.K.K."/>
            <person name="Ng P.K.S."/>
            <person name="Zou J."/>
            <person name="Zhong X.J."/>
            <person name="Ran P.X."/>
            <person name="Zhong N.S."/>
            <person name="Liu Z.G."/>
            <person name="Tsui S.K.W."/>
        </authorList>
    </citation>
    <scope>NUCLEOTIDE SEQUENCE</scope>
    <source>
        <strain evidence="3">Derf</strain>
        <tissue evidence="3">Whole organism</tissue>
    </source>
</reference>